<comment type="subunit">
    <text evidence="4">Homodimer or homotetramer.</text>
</comment>
<feature type="binding site" evidence="4">
    <location>
        <begin position="171"/>
        <end position="174"/>
    </location>
    <ligand>
        <name>spermidine</name>
        <dbReference type="ChEBI" id="CHEBI:57834"/>
    </ligand>
</feature>
<dbReference type="AlphaFoldDB" id="A0A1I2LXT4"/>
<dbReference type="InterPro" id="IPR035246">
    <property type="entry name" value="Spermidine_synt_N"/>
</dbReference>
<comment type="caution">
    <text evidence="4">Lacks conserved residue(s) required for the propagation of feature annotation.</text>
</comment>
<name>A0A1I2LXT4_9BACL</name>
<dbReference type="CDD" id="cd02440">
    <property type="entry name" value="AdoMet_MTases"/>
    <property type="match status" value="1"/>
</dbReference>
<dbReference type="EC" id="2.5.1.16" evidence="4"/>
<dbReference type="InterPro" id="IPR001045">
    <property type="entry name" value="Spermi_synthase"/>
</dbReference>
<evidence type="ECO:0000256" key="1">
    <source>
        <dbReference type="ARBA" id="ARBA00007867"/>
    </source>
</evidence>
<evidence type="ECO:0000259" key="6">
    <source>
        <dbReference type="PROSITE" id="PS51006"/>
    </source>
</evidence>
<dbReference type="Gene3D" id="2.30.140.10">
    <property type="entry name" value="Spermidine synthase, tetramerisation domain"/>
    <property type="match status" value="1"/>
</dbReference>
<comment type="similarity">
    <text evidence="1 4">Belongs to the spermidine/spermine synthase family.</text>
</comment>
<dbReference type="InterPro" id="IPR037163">
    <property type="entry name" value="Spermidine_synt_N_sf"/>
</dbReference>
<dbReference type="SUPFAM" id="SSF53335">
    <property type="entry name" value="S-adenosyl-L-methionine-dependent methyltransferases"/>
    <property type="match status" value="1"/>
</dbReference>
<dbReference type="Pfam" id="PF17284">
    <property type="entry name" value="Spermine_synt_N"/>
    <property type="match status" value="1"/>
</dbReference>
<dbReference type="HAMAP" id="MF_00198">
    <property type="entry name" value="Spermidine_synth"/>
    <property type="match status" value="1"/>
</dbReference>
<dbReference type="PANTHER" id="PTHR11558">
    <property type="entry name" value="SPERMIDINE/SPERMINE SYNTHASE"/>
    <property type="match status" value="1"/>
</dbReference>
<sequence>MEKEQYGKGYVCRDDGWWLSDSEEEFGFWVNWKVKSLLHQEKSAFQEISIIETEGFGRALVLDGIVQTTERDGWIYNEMISHIPLAAHPEPSDVCIIGGGDCGAVREVVKYPSVKRVDMVEIDPRVVHVSRKYLPSIAGEGDLDPRVHFVFEDGAAFVKEKKGEYDVFIVDSSDPVGPAKVLFEEPFYRDVHRALKDDGIMVCQSESPVFHPHVLTKVRRTLMELFPCVRTYLATIPTYPGGIWSFTLASKRHEPLDGIEERLRDENTRYVNRDIVRSCFQLPNYVRELLGEK</sequence>
<feature type="binding site" evidence="4">
    <location>
        <position position="46"/>
    </location>
    <ligand>
        <name>S-methyl-5'-thioadenosine</name>
        <dbReference type="ChEBI" id="CHEBI:17509"/>
    </ligand>
</feature>
<evidence type="ECO:0000256" key="5">
    <source>
        <dbReference type="PROSITE-ProRule" id="PRU00354"/>
    </source>
</evidence>
<feature type="active site" description="Proton acceptor" evidence="4 5">
    <location>
        <position position="171"/>
    </location>
</feature>
<dbReference type="NCBIfam" id="NF002010">
    <property type="entry name" value="PRK00811.1"/>
    <property type="match status" value="1"/>
</dbReference>
<dbReference type="RefSeq" id="WP_092036486.1">
    <property type="nucleotide sequence ID" value="NZ_FOOK01000006.1"/>
</dbReference>
<dbReference type="PANTHER" id="PTHR11558:SF11">
    <property type="entry name" value="SPERMIDINE SYNTHASE"/>
    <property type="match status" value="1"/>
</dbReference>
<evidence type="ECO:0000256" key="2">
    <source>
        <dbReference type="ARBA" id="ARBA00022679"/>
    </source>
</evidence>
<dbReference type="UniPathway" id="UPA00248">
    <property type="reaction ID" value="UER00314"/>
</dbReference>
<feature type="binding site" evidence="4">
    <location>
        <begin position="153"/>
        <end position="154"/>
    </location>
    <ligand>
        <name>S-methyl-5'-thioadenosine</name>
        <dbReference type="ChEBI" id="CHEBI:17509"/>
    </ligand>
</feature>
<gene>
    <name evidence="4" type="primary">speE</name>
    <name evidence="7" type="ORF">SAMN04488025_10661</name>
</gene>
<evidence type="ECO:0000256" key="3">
    <source>
        <dbReference type="ARBA" id="ARBA00023115"/>
    </source>
</evidence>
<accession>A0A1I2LXT4</accession>
<comment type="catalytic activity">
    <reaction evidence="4">
        <text>S-adenosyl 3-(methylsulfanyl)propylamine + putrescine = S-methyl-5'-thioadenosine + spermidine + H(+)</text>
        <dbReference type="Rhea" id="RHEA:12721"/>
        <dbReference type="ChEBI" id="CHEBI:15378"/>
        <dbReference type="ChEBI" id="CHEBI:17509"/>
        <dbReference type="ChEBI" id="CHEBI:57443"/>
        <dbReference type="ChEBI" id="CHEBI:57834"/>
        <dbReference type="ChEBI" id="CHEBI:326268"/>
        <dbReference type="EC" id="2.5.1.16"/>
    </reaction>
</comment>
<dbReference type="GO" id="GO:0004766">
    <property type="term" value="F:spermidine synthase activity"/>
    <property type="evidence" value="ECO:0007669"/>
    <property type="project" value="UniProtKB-UniRule"/>
</dbReference>
<dbReference type="GO" id="GO:0008295">
    <property type="term" value="P:spermidine biosynthetic process"/>
    <property type="evidence" value="ECO:0007669"/>
    <property type="project" value="UniProtKB-UniRule"/>
</dbReference>
<dbReference type="OrthoDB" id="9793120at2"/>
<dbReference type="PROSITE" id="PS51006">
    <property type="entry name" value="PABS_2"/>
    <property type="match status" value="1"/>
</dbReference>
<proteinExistence type="inferred from homology"/>
<dbReference type="Proteomes" id="UP000198661">
    <property type="component" value="Unassembled WGS sequence"/>
</dbReference>
<dbReference type="Pfam" id="PF01564">
    <property type="entry name" value="Spermine_synth"/>
    <property type="match status" value="1"/>
</dbReference>
<feature type="domain" description="PABS" evidence="6">
    <location>
        <begin position="15"/>
        <end position="251"/>
    </location>
</feature>
<dbReference type="InterPro" id="IPR029063">
    <property type="entry name" value="SAM-dependent_MTases_sf"/>
</dbReference>
<dbReference type="EMBL" id="FOOK01000006">
    <property type="protein sequence ID" value="SFF83350.1"/>
    <property type="molecule type" value="Genomic_DNA"/>
</dbReference>
<protein>
    <recommendedName>
        <fullName evidence="4">Polyamine aminopropyltransferase</fullName>
    </recommendedName>
    <alternativeName>
        <fullName evidence="4">Putrescine aminopropyltransferase</fullName>
        <shortName evidence="4">PAPT</shortName>
    </alternativeName>
    <alternativeName>
        <fullName evidence="4">Spermidine synthase</fullName>
        <shortName evidence="4">SPDS</shortName>
        <shortName evidence="4">SPDSY</shortName>
        <ecNumber evidence="4">2.5.1.16</ecNumber>
    </alternativeName>
</protein>
<evidence type="ECO:0000313" key="8">
    <source>
        <dbReference type="Proteomes" id="UP000198661"/>
    </source>
</evidence>
<comment type="pathway">
    <text evidence="4">Amine and polyamine biosynthesis; spermidine biosynthesis; spermidine from putrescine: step 1/1.</text>
</comment>
<comment type="function">
    <text evidence="4">Catalyzes the irreversible transfer of a propylamine group from the amino donor S-adenosylmethioninamine (decarboxy-AdoMet) to putrescine (1,4-diaminobutane) to yield spermidine.</text>
</comment>
<reference evidence="7 8" key="1">
    <citation type="submission" date="2016-10" db="EMBL/GenBank/DDBJ databases">
        <authorList>
            <person name="de Groot N.N."/>
        </authorList>
    </citation>
    <scope>NUCLEOTIDE SEQUENCE [LARGE SCALE GENOMIC DNA]</scope>
    <source>
        <strain evidence="7 8">DSM 44945</strain>
    </source>
</reference>
<dbReference type="GO" id="GO:0005829">
    <property type="term" value="C:cytosol"/>
    <property type="evidence" value="ECO:0007669"/>
    <property type="project" value="TreeGrafter"/>
</dbReference>
<keyword evidence="3 4" id="KW-0620">Polyamine biosynthesis</keyword>
<dbReference type="NCBIfam" id="TIGR00417">
    <property type="entry name" value="speE"/>
    <property type="match status" value="1"/>
</dbReference>
<keyword evidence="2 4" id="KW-0808">Transferase</keyword>
<dbReference type="STRING" id="201973.SAMN04488025_10661"/>
<organism evidence="7 8">
    <name type="scientific">Planifilum fulgidum</name>
    <dbReference type="NCBI Taxonomy" id="201973"/>
    <lineage>
        <taxon>Bacteria</taxon>
        <taxon>Bacillati</taxon>
        <taxon>Bacillota</taxon>
        <taxon>Bacilli</taxon>
        <taxon>Bacillales</taxon>
        <taxon>Thermoactinomycetaceae</taxon>
        <taxon>Planifilum</taxon>
    </lineage>
</organism>
<feature type="binding site" evidence="4">
    <location>
        <position position="121"/>
    </location>
    <ligand>
        <name>S-methyl-5'-thioadenosine</name>
        <dbReference type="ChEBI" id="CHEBI:17509"/>
    </ligand>
</feature>
<dbReference type="InterPro" id="IPR030374">
    <property type="entry name" value="PABS"/>
</dbReference>
<keyword evidence="8" id="KW-1185">Reference proteome</keyword>
<dbReference type="NCBIfam" id="NF037959">
    <property type="entry name" value="MFS_SpdSyn"/>
    <property type="match status" value="1"/>
</dbReference>
<evidence type="ECO:0000313" key="7">
    <source>
        <dbReference type="EMBL" id="SFF83350.1"/>
    </source>
</evidence>
<feature type="binding site" evidence="4">
    <location>
        <position position="178"/>
    </location>
    <ligand>
        <name>S-methyl-5'-thioadenosine</name>
        <dbReference type="ChEBI" id="CHEBI:17509"/>
    </ligand>
</feature>
<evidence type="ECO:0000256" key="4">
    <source>
        <dbReference type="HAMAP-Rule" id="MF_00198"/>
    </source>
</evidence>
<dbReference type="Gene3D" id="3.40.50.150">
    <property type="entry name" value="Vaccinia Virus protein VP39"/>
    <property type="match status" value="1"/>
</dbReference>
<keyword evidence="4" id="KW-0745">Spermidine biosynthesis</keyword>
<feature type="binding site" evidence="4">
    <location>
        <position position="101"/>
    </location>
    <ligand>
        <name>spermidine</name>
        <dbReference type="ChEBI" id="CHEBI:57834"/>
    </ligand>
</feature>